<name>A0ABS0AKJ8_9GAMM</name>
<proteinExistence type="predicted"/>
<dbReference type="PROSITE" id="PS51257">
    <property type="entry name" value="PROKAR_LIPOPROTEIN"/>
    <property type="match status" value="1"/>
</dbReference>
<dbReference type="RefSeq" id="WP_194856884.1">
    <property type="nucleotide sequence ID" value="NZ_ARXR01000053.1"/>
</dbReference>
<protein>
    <recommendedName>
        <fullName evidence="4">Lipoprotein</fullName>
    </recommendedName>
</protein>
<reference evidence="2 3" key="1">
    <citation type="submission" date="2012-09" db="EMBL/GenBank/DDBJ databases">
        <title>Genome Sequence of alkane-degrading Bacterium Alcanivorax venustensis ISO4.</title>
        <authorList>
            <person name="Lai Q."/>
            <person name="Shao Z."/>
        </authorList>
    </citation>
    <scope>NUCLEOTIDE SEQUENCE [LARGE SCALE GENOMIC DNA]</scope>
    <source>
        <strain evidence="2 3">ISO4</strain>
    </source>
</reference>
<keyword evidence="1" id="KW-0732">Signal</keyword>
<evidence type="ECO:0000313" key="3">
    <source>
        <dbReference type="Proteomes" id="UP000644441"/>
    </source>
</evidence>
<evidence type="ECO:0008006" key="4">
    <source>
        <dbReference type="Google" id="ProtNLM"/>
    </source>
</evidence>
<sequence>MCFRRTLFALLAGAVLSLAGCAAPAPENNIRTLQGGDGGSLPRQLAGQTLALDRFRGPPELAGLESNGEISSDRSGWRQWLFGDPGTRLTVTVYGLPAGWQDLGQERIVSGHYGQLRQQRINRVYNSDNQSIRFTSERLFDLEGRLTASARYLVNQPGRRPLHEVLLLTMDGDHFVRVESGSRERKTTELLQLSKRALAEFRAYQAAR</sequence>
<gene>
    <name evidence="2" type="ORF">ISO4_03172</name>
</gene>
<evidence type="ECO:0000313" key="2">
    <source>
        <dbReference type="EMBL" id="MBF5054570.1"/>
    </source>
</evidence>
<comment type="caution">
    <text evidence="2">The sequence shown here is derived from an EMBL/GenBank/DDBJ whole genome shotgun (WGS) entry which is preliminary data.</text>
</comment>
<feature type="chain" id="PRO_5047328144" description="Lipoprotein" evidence="1">
    <location>
        <begin position="23"/>
        <end position="208"/>
    </location>
</feature>
<accession>A0ABS0AKJ8</accession>
<dbReference type="EMBL" id="ARXR01000053">
    <property type="protein sequence ID" value="MBF5054570.1"/>
    <property type="molecule type" value="Genomic_DNA"/>
</dbReference>
<evidence type="ECO:0000256" key="1">
    <source>
        <dbReference type="SAM" id="SignalP"/>
    </source>
</evidence>
<dbReference type="GeneID" id="99766528"/>
<organism evidence="2 3">
    <name type="scientific">Alloalcanivorax venustensis ISO4</name>
    <dbReference type="NCBI Taxonomy" id="1177184"/>
    <lineage>
        <taxon>Bacteria</taxon>
        <taxon>Pseudomonadati</taxon>
        <taxon>Pseudomonadota</taxon>
        <taxon>Gammaproteobacteria</taxon>
        <taxon>Oceanospirillales</taxon>
        <taxon>Alcanivoracaceae</taxon>
        <taxon>Alloalcanivorax</taxon>
    </lineage>
</organism>
<feature type="signal peptide" evidence="1">
    <location>
        <begin position="1"/>
        <end position="22"/>
    </location>
</feature>
<dbReference type="Proteomes" id="UP000644441">
    <property type="component" value="Unassembled WGS sequence"/>
</dbReference>
<keyword evidence="3" id="KW-1185">Reference proteome</keyword>